<dbReference type="RefSeq" id="WP_199112204.1">
    <property type="nucleotide sequence ID" value="NZ_JAELVQ010000001.1"/>
</dbReference>
<dbReference type="EMBL" id="JAELVQ010000001">
    <property type="protein sequence ID" value="MBJ6366646.1"/>
    <property type="molecule type" value="Genomic_DNA"/>
</dbReference>
<organism evidence="1 2">
    <name type="scientific">Snuella sedimenti</name>
    <dbReference type="NCBI Taxonomy" id="2798802"/>
    <lineage>
        <taxon>Bacteria</taxon>
        <taxon>Pseudomonadati</taxon>
        <taxon>Bacteroidota</taxon>
        <taxon>Flavobacteriia</taxon>
        <taxon>Flavobacteriales</taxon>
        <taxon>Flavobacteriaceae</taxon>
        <taxon>Snuella</taxon>
    </lineage>
</organism>
<accession>A0A8J7IGD0</accession>
<dbReference type="Pfam" id="PF13618">
    <property type="entry name" value="Gluconate_2-dh3"/>
    <property type="match status" value="1"/>
</dbReference>
<dbReference type="InterPro" id="IPR027056">
    <property type="entry name" value="Gluconate_2DH_su3"/>
</dbReference>
<dbReference type="PROSITE" id="PS51257">
    <property type="entry name" value="PROKAR_LIPOPROTEIN"/>
    <property type="match status" value="1"/>
</dbReference>
<gene>
    <name evidence="1" type="ORF">JF259_00965</name>
</gene>
<protein>
    <submittedName>
        <fullName evidence="1">Gluconate 2-dehydrogenase subunit 3 family protein</fullName>
    </submittedName>
</protein>
<reference evidence="1" key="1">
    <citation type="submission" date="2020-12" db="EMBL/GenBank/DDBJ databases">
        <title>Snuella sp. nov., isolated from sediment in Incheon.</title>
        <authorList>
            <person name="Kim W."/>
        </authorList>
    </citation>
    <scope>NUCLEOTIDE SEQUENCE</scope>
    <source>
        <strain evidence="1">CAU 1569</strain>
    </source>
</reference>
<keyword evidence="2" id="KW-1185">Reference proteome</keyword>
<dbReference type="Proteomes" id="UP000610931">
    <property type="component" value="Unassembled WGS sequence"/>
</dbReference>
<name>A0A8J7IGD0_9FLAO</name>
<proteinExistence type="predicted"/>
<evidence type="ECO:0000313" key="1">
    <source>
        <dbReference type="EMBL" id="MBJ6366646.1"/>
    </source>
</evidence>
<evidence type="ECO:0000313" key="2">
    <source>
        <dbReference type="Proteomes" id="UP000610931"/>
    </source>
</evidence>
<comment type="caution">
    <text evidence="1">The sequence shown here is derived from an EMBL/GenBank/DDBJ whole genome shotgun (WGS) entry which is preliminary data.</text>
</comment>
<sequence>MKRREALKKLGLGTGMVVASPALISFLQSCNNETSTWRPSFLTEAQGIVLTAIVDVILPKTDTPSASEVNIPQFIDNYFNEVYELDEQKKTLAAFEKLTNIITSEYNKNIRKVTEEQYKMVLDSHMTLKAPKQDNNKEITISNLLNTIKWMTINAYRTTELIGETVLAYDPVPGASYCDDLNNLTQGKAWSIKYGQ</sequence>
<dbReference type="AlphaFoldDB" id="A0A8J7IGD0"/>